<dbReference type="Proteomes" id="UP001500755">
    <property type="component" value="Unassembled WGS sequence"/>
</dbReference>
<evidence type="ECO:0000313" key="4">
    <source>
        <dbReference type="EMBL" id="GAA2000654.1"/>
    </source>
</evidence>
<accession>A0ABN2T7W3</accession>
<feature type="domain" description="Acyltransferase 3" evidence="2">
    <location>
        <begin position="14"/>
        <end position="338"/>
    </location>
</feature>
<gene>
    <name evidence="4" type="ORF">GCM10009755_05650</name>
</gene>
<keyword evidence="5" id="KW-1185">Reference proteome</keyword>
<feature type="transmembrane region" description="Helical" evidence="1">
    <location>
        <begin position="358"/>
        <end position="379"/>
    </location>
</feature>
<evidence type="ECO:0000313" key="5">
    <source>
        <dbReference type="Proteomes" id="UP001500755"/>
    </source>
</evidence>
<evidence type="ECO:0000256" key="1">
    <source>
        <dbReference type="SAM" id="Phobius"/>
    </source>
</evidence>
<feature type="transmembrane region" description="Helical" evidence="1">
    <location>
        <begin position="175"/>
        <end position="191"/>
    </location>
</feature>
<organism evidence="4 5">
    <name type="scientific">Brevibacterium samyangense</name>
    <dbReference type="NCBI Taxonomy" id="366888"/>
    <lineage>
        <taxon>Bacteria</taxon>
        <taxon>Bacillati</taxon>
        <taxon>Actinomycetota</taxon>
        <taxon>Actinomycetes</taxon>
        <taxon>Micrococcales</taxon>
        <taxon>Brevibacteriaceae</taxon>
        <taxon>Brevibacterium</taxon>
    </lineage>
</organism>
<keyword evidence="1" id="KW-0472">Membrane</keyword>
<dbReference type="PANTHER" id="PTHR23028:SF53">
    <property type="entry name" value="ACYL_TRANSF_3 DOMAIN-CONTAINING PROTEIN"/>
    <property type="match status" value="1"/>
</dbReference>
<sequence>MNDAPPHPRRFRPEIQALRAVAVLTVVVYHINPEWLRGGFVGVDVFFVISGYLITAHMLAEVTRTGRLSLAGFWANRARRILPAATVTLAATALASPLFLPRTQWDLTAVQGIASAFYVQNVALASQSVDYLRQDAASTPFQHFWSLSIEEQFYLGWPLLVLLALLMFRRRFRTGVFTLFALVVLASFVYGTVRVDAGDPRAYYSTAVRVWELGIGGLLACVLGDPVRFPKARTALAIVGFGAVLVSAVVYHDGTPFPGLSALLPTLGCLAVIAAGRTGLDRVLRLRPLQFLGDRSYSLYLWHYPAVVFYVAVRGHHPGPVFGLCLLVLCLIAADLSYRYVENPVRRSEYLRRRPWTVAIGAVTAMAVAASCAVVPHGLHTRAVARAEEGAARLVADPPPAFGAGSLQPESFDAFVAGYGEAIVPTPEAAAEDLPRFPECPGTPAEARSPTVEECVVANPAGSRTLVVVGDSYAEQWMPAIEEVVRGTDWKVIAFIHHSCPFNLEPRGWETDGVLHCTEVNRGTLSRILELRPEKVLMSNQSYTDLASLSTEEPRGVTGYLDVMRPMAEAGIDVIALGSTPVRPRGEMVPDCVVQHHDDLSACTMARSEGREETDANRTFRTAAELVDGVRWESLGDRICTDTECPAVVGSVLVVRDDSHLTTTYVRTLVPEVAAILDLD</sequence>
<keyword evidence="4" id="KW-0808">Transferase</keyword>
<feature type="transmembrane region" description="Helical" evidence="1">
    <location>
        <begin position="16"/>
        <end position="32"/>
    </location>
</feature>
<keyword evidence="4" id="KW-0012">Acyltransferase</keyword>
<reference evidence="4 5" key="1">
    <citation type="journal article" date="2019" name="Int. J. Syst. Evol. Microbiol.">
        <title>The Global Catalogue of Microorganisms (GCM) 10K type strain sequencing project: providing services to taxonomists for standard genome sequencing and annotation.</title>
        <authorList>
            <consortium name="The Broad Institute Genomics Platform"/>
            <consortium name="The Broad Institute Genome Sequencing Center for Infectious Disease"/>
            <person name="Wu L."/>
            <person name="Ma J."/>
        </authorList>
    </citation>
    <scope>NUCLEOTIDE SEQUENCE [LARGE SCALE GENOMIC DNA]</scope>
    <source>
        <strain evidence="4 5">JCM 14546</strain>
    </source>
</reference>
<dbReference type="Pfam" id="PF01757">
    <property type="entry name" value="Acyl_transf_3"/>
    <property type="match status" value="1"/>
</dbReference>
<keyword evidence="1" id="KW-0812">Transmembrane</keyword>
<evidence type="ECO:0000259" key="2">
    <source>
        <dbReference type="Pfam" id="PF01757"/>
    </source>
</evidence>
<keyword evidence="1" id="KW-1133">Transmembrane helix</keyword>
<dbReference type="InterPro" id="IPR043968">
    <property type="entry name" value="SGNH"/>
</dbReference>
<feature type="transmembrane region" description="Helical" evidence="1">
    <location>
        <begin position="235"/>
        <end position="251"/>
    </location>
</feature>
<dbReference type="EMBL" id="BAAANO010000005">
    <property type="protein sequence ID" value="GAA2000654.1"/>
    <property type="molecule type" value="Genomic_DNA"/>
</dbReference>
<proteinExistence type="predicted"/>
<feature type="transmembrane region" description="Helical" evidence="1">
    <location>
        <begin position="38"/>
        <end position="60"/>
    </location>
</feature>
<feature type="transmembrane region" description="Helical" evidence="1">
    <location>
        <begin position="319"/>
        <end position="338"/>
    </location>
</feature>
<dbReference type="InterPro" id="IPR002656">
    <property type="entry name" value="Acyl_transf_3_dom"/>
</dbReference>
<name>A0ABN2T7W3_9MICO</name>
<feature type="transmembrane region" description="Helical" evidence="1">
    <location>
        <begin position="297"/>
        <end position="313"/>
    </location>
</feature>
<feature type="transmembrane region" description="Helical" evidence="1">
    <location>
        <begin position="152"/>
        <end position="168"/>
    </location>
</feature>
<evidence type="ECO:0000259" key="3">
    <source>
        <dbReference type="Pfam" id="PF19040"/>
    </source>
</evidence>
<dbReference type="RefSeq" id="WP_344306774.1">
    <property type="nucleotide sequence ID" value="NZ_BAAANO010000005.1"/>
</dbReference>
<dbReference type="Pfam" id="PF19040">
    <property type="entry name" value="SGNH"/>
    <property type="match status" value="1"/>
</dbReference>
<feature type="transmembrane region" description="Helical" evidence="1">
    <location>
        <begin position="257"/>
        <end position="276"/>
    </location>
</feature>
<protein>
    <submittedName>
        <fullName evidence="4">Acyltransferase family protein</fullName>
    </submittedName>
</protein>
<feature type="domain" description="SGNH" evidence="3">
    <location>
        <begin position="450"/>
        <end position="674"/>
    </location>
</feature>
<feature type="transmembrane region" description="Helical" evidence="1">
    <location>
        <begin position="81"/>
        <end position="100"/>
    </location>
</feature>
<dbReference type="PANTHER" id="PTHR23028">
    <property type="entry name" value="ACETYLTRANSFERASE"/>
    <property type="match status" value="1"/>
</dbReference>
<feature type="transmembrane region" description="Helical" evidence="1">
    <location>
        <begin position="203"/>
        <end position="223"/>
    </location>
</feature>
<dbReference type="InterPro" id="IPR050879">
    <property type="entry name" value="Acyltransferase_3"/>
</dbReference>
<dbReference type="GO" id="GO:0016746">
    <property type="term" value="F:acyltransferase activity"/>
    <property type="evidence" value="ECO:0007669"/>
    <property type="project" value="UniProtKB-KW"/>
</dbReference>
<comment type="caution">
    <text evidence="4">The sequence shown here is derived from an EMBL/GenBank/DDBJ whole genome shotgun (WGS) entry which is preliminary data.</text>
</comment>